<dbReference type="NCBIfam" id="TIGR01965">
    <property type="entry name" value="VCBS_repeat"/>
    <property type="match status" value="3"/>
</dbReference>
<dbReference type="Proteomes" id="UP000219327">
    <property type="component" value="Unassembled WGS sequence"/>
</dbReference>
<feature type="compositionally biased region" description="Polar residues" evidence="1">
    <location>
        <begin position="299"/>
        <end position="309"/>
    </location>
</feature>
<feature type="compositionally biased region" description="Acidic residues" evidence="1">
    <location>
        <begin position="260"/>
        <end position="278"/>
    </location>
</feature>
<proteinExistence type="predicted"/>
<feature type="compositionally biased region" description="Acidic residues" evidence="1">
    <location>
        <begin position="310"/>
        <end position="332"/>
    </location>
</feature>
<feature type="domain" description="RapA2 cadherin-like" evidence="2">
    <location>
        <begin position="453"/>
        <end position="527"/>
    </location>
</feature>
<evidence type="ECO:0000259" key="2">
    <source>
        <dbReference type="Pfam" id="PF17803"/>
    </source>
</evidence>
<feature type="domain" description="RapA2 cadherin-like" evidence="2">
    <location>
        <begin position="360"/>
        <end position="422"/>
    </location>
</feature>
<dbReference type="Pfam" id="PF17963">
    <property type="entry name" value="Big_9"/>
    <property type="match status" value="2"/>
</dbReference>
<feature type="compositionally biased region" description="Polar residues" evidence="1">
    <location>
        <begin position="236"/>
        <end position="254"/>
    </location>
</feature>
<dbReference type="NCBIfam" id="NF012211">
    <property type="entry name" value="tand_rpt_95"/>
    <property type="match status" value="1"/>
</dbReference>
<dbReference type="EMBL" id="NTKD01000036">
    <property type="protein sequence ID" value="PDH38488.1"/>
    <property type="molecule type" value="Genomic_DNA"/>
</dbReference>
<dbReference type="SUPFAM" id="SSF51120">
    <property type="entry name" value="beta-Roll"/>
    <property type="match status" value="1"/>
</dbReference>
<feature type="compositionally biased region" description="Low complexity" evidence="1">
    <location>
        <begin position="333"/>
        <end position="344"/>
    </location>
</feature>
<gene>
    <name evidence="3" type="ORF">CNE99_06985</name>
</gene>
<accession>A0A2A5WQD9</accession>
<dbReference type="InterPro" id="IPR040853">
    <property type="entry name" value="RapA2_cadherin-like"/>
</dbReference>
<reference evidence="3 4" key="1">
    <citation type="submission" date="2017-08" db="EMBL/GenBank/DDBJ databases">
        <title>Fine stratification of microbial communities through a metagenomic profile of the photic zone.</title>
        <authorList>
            <person name="Haro-Moreno J.M."/>
            <person name="Lopez-Perez M."/>
            <person name="De La Torre J."/>
            <person name="Picazo A."/>
            <person name="Camacho A."/>
            <person name="Rodriguez-Valera F."/>
        </authorList>
    </citation>
    <scope>NUCLEOTIDE SEQUENCE [LARGE SCALE GENOMIC DNA]</scope>
    <source>
        <strain evidence="3">MED-G24</strain>
    </source>
</reference>
<evidence type="ECO:0000256" key="1">
    <source>
        <dbReference type="SAM" id="MobiDB-lite"/>
    </source>
</evidence>
<sequence length="1735" mass="183198">MITGPDGTAHVVVDYFSFDPPPNLMMPDGSGLSPEMVNALLRTSVGQVQLAQEGDPVGVVPPLKEVGTVWFLRGEVYRTPKHPQHGEREQLDKGDAIYEGDEIEVVGVGYFRAKMIDDTRFSLGKNARGVISTYDFDENDQTTPPTFEATILRGGFQYKSGDIGQLLAGRSHHSKIRTPSAVIGIRGSELEGTHENGETIVIHESGVLTIYDINENPDSAVDLQVPGNTSVIVLNGTPSFTPTASPAQQTQLQDSFPPPADDDPEVLEDNNSGEESAEGGEQTKTQSGPEVNEDAPPDTESTQNPITEPSTEEATDDVTGEENEPSTNEEVETPVTDTAPATDPVHTETESNDEPANEVPPDNPPVAGADEVSFTQDEGALLNLLENDSDPDGGEAPVIIGVDDSNTQGTVTLDGETGEISYTADNLEALADGETATDQFTYTIQSGVLTDTAVVTVTVTGVNDAPVANADAYTIDEDADLSVDASAGLLANDVDPDTGDTITVINAAVTTRDNTITNVSQDGTLNFFASSSPVLNALGEGEAFTSELQYEITDAAGETSIANVEITITGRNDAPETTLQVASANAITGDFALDLIVEAFDPDAGDTPALGTVTQNLQLSGRDATGLFSVVGDELIIDTDAFADIPRDDVVQLVFDYELNDGNALANSVTMAQVTIDIVGTNTPPNANPDVAVSMEGDIITLDVLANDTDDQGNPLQVISAAVDGGMDPIYLDAGNTVISVKELTGLSLFILNQNGDYIIEPTFVSMLDMYNNPETSTETFALIITDPETGEDILNPEAFREFSVHPQTGEPLFMLNEMGEIVVDPIVVNEFTEAGIIDPATGVPVLFLDPRFVLPTGVAKVDPNGGSVIYRAPNDLAEGEVRIETVSYIVSDGVSQSEGTATISITGVNDAPIVVPNLNNPEPVNVADGEVELDVLSAIFDDSADLEIIAVGDNFTAGAVRLGSVFYDPSKKFQYLNEGEFFLDTFSFVVEDTEGLTETGFYTVEVEGEADAPQSISPGLATFSEDAGFQNIDLSIGAFDPDATDVLIVQNLQDEEGGPVLLPLNGNILTVNANDFNYLNTGETITTTFSFDLVDTTGLSVSHSFDLRIFGAADAPIGADDDGGATLENALLNSGMFSVLDNDTDPDLSDQGKLTASIRGMVSSPVLLASGAQITMNADGTFEYNPNGAFNTLNDGETAVDNITYTVSDGVQAAEATLSITINGVTAYPETPGNNQMFGQGTLLTVVVDSYDGAGGGHTQLSFEAVELDGVVAPDIRTIPLDGATIRFLMAEELTGSFDILYHAVLDTTPGAELIADLSYDYTPGMGSVSLDIHAVTQGPAAGPTYTGTVGADVILGGAVGNTYNDIGADDIVIDQSSSFEIFNVTSMDFQRIAGEHGGTNRIVLKEAILTANFTEKPGTSVENVNEIDVSATGSQIVILDEGTLSTILDDQTGPLFITDLGANEGDVVILEGDFEQGLVSVSNEYHANGRTVTPDSEQGLVLAGSEYQANGRTVMIDNSIFVEIRPENGGVQLYGTHNDDVLVAPESNDWIDGGFGSDNIEANGGNDTVLFDSYDFAIDGGSGLDTLLIDEFDYVDLSGVNSIIDFERIELGQGATLEIRFEDLFGGSNLVGDVINQYSSDPEYGDYQIWIDGDDNSVSLTLNSELAADPGTFVTQSIDIIDGDVDETLSLMDINGGLETEINGESVIPFTKGDVTIFISTQLFDEINVNLVS</sequence>
<protein>
    <recommendedName>
        <fullName evidence="2">RapA2 cadherin-like domain-containing protein</fullName>
    </recommendedName>
</protein>
<dbReference type="InterPro" id="IPR011049">
    <property type="entry name" value="Serralysin-like_metalloprot_C"/>
</dbReference>
<evidence type="ECO:0000313" key="4">
    <source>
        <dbReference type="Proteomes" id="UP000219327"/>
    </source>
</evidence>
<feature type="region of interest" description="Disordered" evidence="1">
    <location>
        <begin position="236"/>
        <end position="370"/>
    </location>
</feature>
<evidence type="ECO:0000313" key="3">
    <source>
        <dbReference type="EMBL" id="PDH38488.1"/>
    </source>
</evidence>
<comment type="caution">
    <text evidence="3">The sequence shown here is derived from an EMBL/GenBank/DDBJ whole genome shotgun (WGS) entry which is preliminary data.</text>
</comment>
<dbReference type="Pfam" id="PF17803">
    <property type="entry name" value="Cadherin_4"/>
    <property type="match status" value="3"/>
</dbReference>
<organism evidence="3 4">
    <name type="scientific">OM182 bacterium MED-G24</name>
    <dbReference type="NCBI Taxonomy" id="1986255"/>
    <lineage>
        <taxon>Bacteria</taxon>
        <taxon>Pseudomonadati</taxon>
        <taxon>Pseudomonadota</taxon>
        <taxon>Gammaproteobacteria</taxon>
        <taxon>OMG group</taxon>
        <taxon>OM182 clade</taxon>
    </lineage>
</organism>
<dbReference type="InterPro" id="IPR010221">
    <property type="entry name" value="VCBS_dom"/>
</dbReference>
<feature type="domain" description="RapA2 cadherin-like" evidence="2">
    <location>
        <begin position="672"/>
        <end position="725"/>
    </location>
</feature>
<name>A0A2A5WQD9_9GAMM</name>